<organism evidence="10 11">
    <name type="scientific">Marinobacter excellens HL-55</name>
    <dbReference type="NCBI Taxonomy" id="1305731"/>
    <lineage>
        <taxon>Bacteria</taxon>
        <taxon>Pseudomonadati</taxon>
        <taxon>Pseudomonadota</taxon>
        <taxon>Gammaproteobacteria</taxon>
        <taxon>Pseudomonadales</taxon>
        <taxon>Marinobacteraceae</taxon>
        <taxon>Marinobacter</taxon>
    </lineage>
</organism>
<evidence type="ECO:0000256" key="2">
    <source>
        <dbReference type="ARBA" id="ARBA00001353"/>
    </source>
</evidence>
<proteinExistence type="inferred from homology"/>
<dbReference type="STRING" id="1305731.GCA_000934705_02479"/>
<evidence type="ECO:0000313" key="11">
    <source>
        <dbReference type="Proteomes" id="UP000050416"/>
    </source>
</evidence>
<accession>A0A0P8BGN5</accession>
<dbReference type="PANTHER" id="PTHR42844">
    <property type="entry name" value="DIHYDRONEOPTERIN ALDOLASE 1-RELATED"/>
    <property type="match status" value="1"/>
</dbReference>
<dbReference type="EC" id="4.1.2.25" evidence="8"/>
<dbReference type="GO" id="GO:0004150">
    <property type="term" value="F:dihydroneopterin aldolase activity"/>
    <property type="evidence" value="ECO:0007669"/>
    <property type="project" value="UniProtKB-UniRule"/>
</dbReference>
<dbReference type="GO" id="GO:0046656">
    <property type="term" value="P:folic acid biosynthetic process"/>
    <property type="evidence" value="ECO:0007669"/>
    <property type="project" value="UniProtKB-UniRule"/>
</dbReference>
<dbReference type="CDD" id="cd00534">
    <property type="entry name" value="DHNA_DHNTPE"/>
    <property type="match status" value="1"/>
</dbReference>
<evidence type="ECO:0000256" key="3">
    <source>
        <dbReference type="ARBA" id="ARBA00005013"/>
    </source>
</evidence>
<evidence type="ECO:0000259" key="9">
    <source>
        <dbReference type="SMART" id="SM00905"/>
    </source>
</evidence>
<dbReference type="Gene3D" id="3.30.1130.10">
    <property type="match status" value="1"/>
</dbReference>
<comment type="function">
    <text evidence="8">Catalyzes the conversion of 7,8-dihydroneopterin to 6-hydroxymethyl-7,8-dihydropterin.</text>
</comment>
<dbReference type="NCBIfam" id="TIGR00526">
    <property type="entry name" value="folB_dom"/>
    <property type="match status" value="1"/>
</dbReference>
<dbReference type="OrthoDB" id="9810587at2"/>
<dbReference type="EMBL" id="LJZQ01000027">
    <property type="protein sequence ID" value="KPQ27511.1"/>
    <property type="molecule type" value="Genomic_DNA"/>
</dbReference>
<feature type="domain" description="Dihydroneopterin aldolase/epimerase" evidence="9">
    <location>
        <begin position="42"/>
        <end position="152"/>
    </location>
</feature>
<dbReference type="NCBIfam" id="TIGR00525">
    <property type="entry name" value="folB"/>
    <property type="match status" value="1"/>
</dbReference>
<evidence type="ECO:0000256" key="8">
    <source>
        <dbReference type="RuleBase" id="RU362079"/>
    </source>
</evidence>
<dbReference type="InterPro" id="IPR006157">
    <property type="entry name" value="FolB_dom"/>
</dbReference>
<dbReference type="GO" id="GO:0046654">
    <property type="term" value="P:tetrahydrofolate biosynthetic process"/>
    <property type="evidence" value="ECO:0007669"/>
    <property type="project" value="UniProtKB-UniRule"/>
</dbReference>
<dbReference type="PATRIC" id="fig|1305731.5.peg.1682"/>
<evidence type="ECO:0000256" key="5">
    <source>
        <dbReference type="ARBA" id="ARBA00022909"/>
    </source>
</evidence>
<dbReference type="PANTHER" id="PTHR42844:SF1">
    <property type="entry name" value="DIHYDRONEOPTERIN ALDOLASE 1-RELATED"/>
    <property type="match status" value="1"/>
</dbReference>
<keyword evidence="7 8" id="KW-0456">Lyase</keyword>
<dbReference type="SMART" id="SM00905">
    <property type="entry name" value="FolB"/>
    <property type="match status" value="1"/>
</dbReference>
<comment type="similarity">
    <text evidence="4 8">Belongs to the DHNA family.</text>
</comment>
<evidence type="ECO:0000313" key="10">
    <source>
        <dbReference type="EMBL" id="KPQ27511.1"/>
    </source>
</evidence>
<dbReference type="Pfam" id="PF02152">
    <property type="entry name" value="FolB"/>
    <property type="match status" value="1"/>
</dbReference>
<sequence length="156" mass="17074">MPVWSFNKQVSDYSIGCLHIIQSALSATHGESGLAERNVDTVLIEGLAVETVVGVYDWEREVTQRLLVDLEMAWDIRIPGASDDVADALDYAAVSERVSQCLQAMKPQLIERAAEELAAMLQSEFGVSWLRLALHKPGAVPAARSVGVRIERGVRS</sequence>
<evidence type="ECO:0000256" key="4">
    <source>
        <dbReference type="ARBA" id="ARBA00005708"/>
    </source>
</evidence>
<dbReference type="InterPro" id="IPR006156">
    <property type="entry name" value="Dihydroneopterin_aldolase"/>
</dbReference>
<keyword evidence="5 8" id="KW-0289">Folate biosynthesis</keyword>
<dbReference type="SUPFAM" id="SSF55620">
    <property type="entry name" value="Tetrahydrobiopterin biosynthesis enzymes-like"/>
    <property type="match status" value="1"/>
</dbReference>
<dbReference type="InterPro" id="IPR043133">
    <property type="entry name" value="GTP-CH-I_C/QueF"/>
</dbReference>
<comment type="pathway">
    <text evidence="3 8">Cofactor biosynthesis; tetrahydrofolate biosynthesis; 2-amino-4-hydroxy-6-hydroxymethyl-7,8-dihydropteridine diphosphate from 7,8-dihydroneopterin triphosphate: step 3/4.</text>
</comment>
<comment type="catalytic activity">
    <reaction evidence="1">
        <text>7,8-dihydroneopterin = 7,8-dihydromonapterin</text>
        <dbReference type="Rhea" id="RHEA:45328"/>
        <dbReference type="ChEBI" id="CHEBI:17001"/>
        <dbReference type="ChEBI" id="CHEBI:71175"/>
        <dbReference type="EC" id="5.1.99.8"/>
    </reaction>
</comment>
<reference evidence="10 11" key="1">
    <citation type="submission" date="2015-09" db="EMBL/GenBank/DDBJ databases">
        <title>Identification and resolution of microdiversity through metagenomic sequencing of parallel consortia.</title>
        <authorList>
            <person name="Nelson W.C."/>
            <person name="Romine M.F."/>
            <person name="Lindemann S.R."/>
        </authorList>
    </citation>
    <scope>NUCLEOTIDE SEQUENCE [LARGE SCALE GENOMIC DNA]</scope>
    <source>
        <strain evidence="10">HL-55</strain>
    </source>
</reference>
<comment type="caution">
    <text evidence="10">The sequence shown here is derived from an EMBL/GenBank/DDBJ whole genome shotgun (WGS) entry which is preliminary data.</text>
</comment>
<protein>
    <recommendedName>
        <fullName evidence="8">7,8-dihydroneopterin aldolase</fullName>
        <ecNumber evidence="8">4.1.2.25</ecNumber>
    </recommendedName>
</protein>
<evidence type="ECO:0000256" key="1">
    <source>
        <dbReference type="ARBA" id="ARBA00000693"/>
    </source>
</evidence>
<keyword evidence="6" id="KW-0413">Isomerase</keyword>
<gene>
    <name evidence="10" type="primary">folB</name>
    <name evidence="10" type="ORF">HLUCCX14_14620</name>
</gene>
<dbReference type="GO" id="GO:0005737">
    <property type="term" value="C:cytoplasm"/>
    <property type="evidence" value="ECO:0007669"/>
    <property type="project" value="TreeGrafter"/>
</dbReference>
<name>A0A0P8BGN5_9GAMM</name>
<dbReference type="Proteomes" id="UP000050416">
    <property type="component" value="Unassembled WGS sequence"/>
</dbReference>
<dbReference type="GO" id="GO:0016853">
    <property type="term" value="F:isomerase activity"/>
    <property type="evidence" value="ECO:0007669"/>
    <property type="project" value="UniProtKB-KW"/>
</dbReference>
<dbReference type="AlphaFoldDB" id="A0A0P8BGN5"/>
<evidence type="ECO:0000256" key="6">
    <source>
        <dbReference type="ARBA" id="ARBA00023235"/>
    </source>
</evidence>
<dbReference type="UniPathway" id="UPA00077">
    <property type="reaction ID" value="UER00154"/>
</dbReference>
<evidence type="ECO:0000256" key="7">
    <source>
        <dbReference type="ARBA" id="ARBA00023239"/>
    </source>
</evidence>
<comment type="catalytic activity">
    <reaction evidence="2 8">
        <text>7,8-dihydroneopterin = 6-hydroxymethyl-7,8-dihydropterin + glycolaldehyde</text>
        <dbReference type="Rhea" id="RHEA:10540"/>
        <dbReference type="ChEBI" id="CHEBI:17001"/>
        <dbReference type="ChEBI" id="CHEBI:17071"/>
        <dbReference type="ChEBI" id="CHEBI:44841"/>
        <dbReference type="EC" id="4.1.2.25"/>
    </reaction>
</comment>
<dbReference type="FunFam" id="3.30.1130.10:FF:000002">
    <property type="entry name" value="7,8-dihydroneopterin aldolase"/>
    <property type="match status" value="1"/>
</dbReference>